<dbReference type="Proteomes" id="UP000323505">
    <property type="component" value="Unassembled WGS sequence"/>
</dbReference>
<sequence>MPVPDVIPIKHEPDFHTDTIGTYQAGQFFASVTGAYPNDYTPGPDWQTQMRWYAVLHRFDPAGSHTGSEIWSAGANQKDSRDATQRAQAKLTEWLTALPDRTYGDIAIRPFHLVVDETTFGLLIEKRRGRRNWAELHPQGLGFGPPWDGLYST</sequence>
<dbReference type="RefSeq" id="WP_148758453.1">
    <property type="nucleotide sequence ID" value="NZ_VSRQ01000002.1"/>
</dbReference>
<reference evidence="1 2" key="1">
    <citation type="submission" date="2019-08" db="EMBL/GenBank/DDBJ databases">
        <title>Actinomadura sp. nov. CYP1-5 isolated from mountain soil.</title>
        <authorList>
            <person name="Songsumanus A."/>
            <person name="Kuncharoen N."/>
            <person name="Kudo T."/>
            <person name="Yuki M."/>
            <person name="Igarashi Y."/>
            <person name="Tanasupawat S."/>
        </authorList>
    </citation>
    <scope>NUCLEOTIDE SEQUENCE [LARGE SCALE GENOMIC DNA]</scope>
    <source>
        <strain evidence="1 2">CYP1-5</strain>
    </source>
</reference>
<evidence type="ECO:0000313" key="1">
    <source>
        <dbReference type="EMBL" id="TYK50594.1"/>
    </source>
</evidence>
<gene>
    <name evidence="1" type="ORF">FXF68_08775</name>
</gene>
<dbReference type="EMBL" id="VSRQ01000002">
    <property type="protein sequence ID" value="TYK50594.1"/>
    <property type="molecule type" value="Genomic_DNA"/>
</dbReference>
<organism evidence="1 2">
    <name type="scientific">Actinomadura decatromicini</name>
    <dbReference type="NCBI Taxonomy" id="2604572"/>
    <lineage>
        <taxon>Bacteria</taxon>
        <taxon>Bacillati</taxon>
        <taxon>Actinomycetota</taxon>
        <taxon>Actinomycetes</taxon>
        <taxon>Streptosporangiales</taxon>
        <taxon>Thermomonosporaceae</taxon>
        <taxon>Actinomadura</taxon>
    </lineage>
</organism>
<keyword evidence="2" id="KW-1185">Reference proteome</keyword>
<dbReference type="AlphaFoldDB" id="A0A5D3FRA7"/>
<comment type="caution">
    <text evidence="1">The sequence shown here is derived from an EMBL/GenBank/DDBJ whole genome shotgun (WGS) entry which is preliminary data.</text>
</comment>
<evidence type="ECO:0000313" key="2">
    <source>
        <dbReference type="Proteomes" id="UP000323505"/>
    </source>
</evidence>
<proteinExistence type="predicted"/>
<accession>A0A5D3FRA7</accession>
<name>A0A5D3FRA7_9ACTN</name>
<protein>
    <submittedName>
        <fullName evidence="1">Uncharacterized protein</fullName>
    </submittedName>
</protein>